<comment type="caution">
    <text evidence="1">The sequence shown here is derived from an EMBL/GenBank/DDBJ whole genome shotgun (WGS) entry which is preliminary data.</text>
</comment>
<gene>
    <name evidence="1" type="ORF">BWX89_00556</name>
</gene>
<accession>A0A1V6CC19</accession>
<dbReference type="InterPro" id="IPR029475">
    <property type="entry name" value="DUF6807"/>
</dbReference>
<proteinExistence type="predicted"/>
<evidence type="ECO:0000313" key="1">
    <source>
        <dbReference type="EMBL" id="OQB74429.1"/>
    </source>
</evidence>
<protein>
    <submittedName>
        <fullName evidence="1">Uncharacterized protein</fullName>
    </submittedName>
</protein>
<reference evidence="1" key="1">
    <citation type="submission" date="2017-02" db="EMBL/GenBank/DDBJ databases">
        <title>Delving into the versatile metabolic prowess of the omnipresent phylum Bacteroidetes.</title>
        <authorList>
            <person name="Nobu M.K."/>
            <person name="Mei R."/>
            <person name="Narihiro T."/>
            <person name="Kuroda K."/>
            <person name="Liu W.-T."/>
        </authorList>
    </citation>
    <scope>NUCLEOTIDE SEQUENCE</scope>
    <source>
        <strain evidence="1">ADurb.Bin131</strain>
    </source>
</reference>
<organism evidence="1">
    <name type="scientific">candidate division TA06 bacterium ADurb.Bin131</name>
    <dbReference type="NCBI Taxonomy" id="1852827"/>
    <lineage>
        <taxon>Bacteria</taxon>
        <taxon>Bacteria division TA06</taxon>
    </lineage>
</organism>
<sequence length="93" mass="10888">MDDVVVGISVFDHLKNFRYPTWWHIRNYGLMTANFFGLSDFTEDKKISGTYILPAYQEMRLTYRIYVHAGDTKTGNVATRYLNFLYPPAAVQR</sequence>
<dbReference type="EMBL" id="MWDQ01000041">
    <property type="protein sequence ID" value="OQB74429.1"/>
    <property type="molecule type" value="Genomic_DNA"/>
</dbReference>
<dbReference type="Pfam" id="PF14100">
    <property type="entry name" value="DUF6807"/>
    <property type="match status" value="1"/>
</dbReference>
<name>A0A1V6CC19_UNCT6</name>
<dbReference type="AlphaFoldDB" id="A0A1V6CC19"/>
<dbReference type="Proteomes" id="UP000485562">
    <property type="component" value="Unassembled WGS sequence"/>
</dbReference>